<dbReference type="RefSeq" id="YP_001651037.1">
    <property type="nucleotide sequence ID" value="NC_010276.1"/>
</dbReference>
<keyword evidence="1" id="KW-0472">Membrane</keyword>
<protein>
    <submittedName>
        <fullName evidence="2">Fusion protein</fullName>
    </submittedName>
</protein>
<keyword evidence="1" id="KW-1133">Transmembrane helix</keyword>
<organism evidence="2 3">
    <name type="scientific">Orgyia leucostigma nucleopolyhedrovirus</name>
    <dbReference type="NCBI Taxonomy" id="490711"/>
    <lineage>
        <taxon>Viruses</taxon>
        <taxon>Viruses incertae sedis</taxon>
        <taxon>Naldaviricetes</taxon>
        <taxon>Lefavirales</taxon>
        <taxon>Baculoviridae</taxon>
        <taxon>Alphabaculovirus</taxon>
        <taxon>Alphabaculovirus orleucostigmae</taxon>
    </lineage>
</organism>
<feature type="transmembrane region" description="Helical" evidence="1">
    <location>
        <begin position="597"/>
        <end position="615"/>
    </location>
</feature>
<name>B0FDZ5_9ABAC</name>
<evidence type="ECO:0000313" key="3">
    <source>
        <dbReference type="Proteomes" id="UP000203316"/>
    </source>
</evidence>
<dbReference type="Proteomes" id="UP000203316">
    <property type="component" value="Segment"/>
</dbReference>
<dbReference type="GeneID" id="5850419"/>
<keyword evidence="1" id="KW-0812">Transmembrane</keyword>
<dbReference type="Pfam" id="PF12259">
    <property type="entry name" value="Baculo_F"/>
    <property type="match status" value="1"/>
</dbReference>
<proteinExistence type="predicted"/>
<keyword evidence="3" id="KW-1185">Reference proteome</keyword>
<evidence type="ECO:0000313" key="2">
    <source>
        <dbReference type="EMBL" id="ABY65853.1"/>
    </source>
</evidence>
<accession>B0FDZ5</accession>
<evidence type="ECO:0000256" key="1">
    <source>
        <dbReference type="SAM" id="Phobius"/>
    </source>
</evidence>
<dbReference type="EMBL" id="EU309041">
    <property type="protein sequence ID" value="ABY65853.1"/>
    <property type="molecule type" value="Genomic_DNA"/>
</dbReference>
<sequence length="697" mass="78821">MVKFCDTMSTSTLATMLLTLSTIVVTTTYAGAERLMNADDIVNVQQLPHTSGFYYQPINKMHFVESLWTFVIEMDHGAIFLELDTLYKETQHFVEFLNTQPVNNCSSKRVIQAEVNTFIVKQILALVQKHNDLDSKIPKAGEYDDHDNLMLQDVQAQRATRRQKRGILNFVGSIDKFLFGVMDQNDANLLHKLAKSDNALNNQVKQLTDELISLSSYMEHSQCVEQHQNDACIYIDSKMNLLKAQIDEIDLLYTNLDRAVDNALVNKVNSLIMTPKRLLKELTSVTKYLPPKTAWPVSLELDNMHNLINNDIIKSHVFLTKDRKLLFILEMPLIGQQLYNVYQVVPIPFCVNSKCAVIVPDSKYLAVSSNRQSYARLEDDTTKVCKTAIGALLCFKPKIVHDASQATLCDIKILLDNNAADADTVVKNCDVRVGHFDVQIFHPISYYNNWLYVLQKDTRVDFDCSADVSVPPVVLKTGVGILRGLNLNFTCKLVTSKMELTVVQMKSKPISISILPISTSFNLSATLTDLDTFELNTFKSNDDLDHKNLNGMTERLIDLRKRMENNTVYTGGDIADDETTESWFCWFVSFFGLSCRLAESIVATVVLIVVFLFVYKIYRCLCPGLCSGLCSGFCTGLCTGLCSNLQMCRRATNTVVRVNENLQYATEKKSSKYPTVHYHAGEGQDYNDSEQVFIKQY</sequence>
<reference evidence="2 3" key="1">
    <citation type="submission" date="2007-11" db="EMBL/GenBank/DDBJ databases">
        <title>Sequence and organization of Orgyia leucostigma nucleopolyhedrovirus genome.</title>
        <authorList>
            <person name="Eveleigh R.J.M."/>
            <person name="Lapointe R."/>
            <person name="Graham R.I."/>
            <person name="Lauzon H.A.M."/>
            <person name="Pavlik L."/>
            <person name="Arif B.M."/>
            <person name="Lucarotti C.J."/>
        </authorList>
    </citation>
    <scope>NUCLEOTIDE SEQUENCE [LARGE SCALE GENOMIC DNA]</scope>
    <source>
        <strain evidence="2">CFS-77</strain>
    </source>
</reference>
<dbReference type="KEGG" id="vg:5850419"/>
<gene>
    <name evidence="2" type="primary">F</name>
</gene>
<dbReference type="InterPro" id="IPR022048">
    <property type="entry name" value="Envelope_fusion-like"/>
</dbReference>
<dbReference type="OrthoDB" id="3109at10239"/>